<dbReference type="SMART" id="SM00327">
    <property type="entry name" value="VWA"/>
    <property type="match status" value="1"/>
</dbReference>
<proteinExistence type="inferred from homology"/>
<gene>
    <name evidence="4" type="ORF">CGI_10009657</name>
</gene>
<dbReference type="InterPro" id="IPR050525">
    <property type="entry name" value="ECM_Assembly_Org"/>
</dbReference>
<dbReference type="PROSITE" id="PS00010">
    <property type="entry name" value="ASX_HYDROXYL"/>
    <property type="match status" value="1"/>
</dbReference>
<dbReference type="EMBL" id="JH817604">
    <property type="protein sequence ID" value="EKC19112.1"/>
    <property type="molecule type" value="Genomic_DNA"/>
</dbReference>
<reference evidence="4" key="1">
    <citation type="journal article" date="2012" name="Nature">
        <title>The oyster genome reveals stress adaptation and complexity of shell formation.</title>
        <authorList>
            <person name="Zhang G."/>
            <person name="Fang X."/>
            <person name="Guo X."/>
            <person name="Li L."/>
            <person name="Luo R."/>
            <person name="Xu F."/>
            <person name="Yang P."/>
            <person name="Zhang L."/>
            <person name="Wang X."/>
            <person name="Qi H."/>
            <person name="Xiong Z."/>
            <person name="Que H."/>
            <person name="Xie Y."/>
            <person name="Holland P.W."/>
            <person name="Paps J."/>
            <person name="Zhu Y."/>
            <person name="Wu F."/>
            <person name="Chen Y."/>
            <person name="Wang J."/>
            <person name="Peng C."/>
            <person name="Meng J."/>
            <person name="Yang L."/>
            <person name="Liu J."/>
            <person name="Wen B."/>
            <person name="Zhang N."/>
            <person name="Huang Z."/>
            <person name="Zhu Q."/>
            <person name="Feng Y."/>
            <person name="Mount A."/>
            <person name="Hedgecock D."/>
            <person name="Xu Z."/>
            <person name="Liu Y."/>
            <person name="Domazet-Loso T."/>
            <person name="Du Y."/>
            <person name="Sun X."/>
            <person name="Zhang S."/>
            <person name="Liu B."/>
            <person name="Cheng P."/>
            <person name="Jiang X."/>
            <person name="Li J."/>
            <person name="Fan D."/>
            <person name="Wang W."/>
            <person name="Fu W."/>
            <person name="Wang T."/>
            <person name="Wang B."/>
            <person name="Zhang J."/>
            <person name="Peng Z."/>
            <person name="Li Y."/>
            <person name="Li N."/>
            <person name="Wang J."/>
            <person name="Chen M."/>
            <person name="He Y."/>
            <person name="Tan F."/>
            <person name="Song X."/>
            <person name="Zheng Q."/>
            <person name="Huang R."/>
            <person name="Yang H."/>
            <person name="Du X."/>
            <person name="Chen L."/>
            <person name="Yang M."/>
            <person name="Gaffney P.M."/>
            <person name="Wang S."/>
            <person name="Luo L."/>
            <person name="She Z."/>
            <person name="Ming Y."/>
            <person name="Huang W."/>
            <person name="Zhang S."/>
            <person name="Huang B."/>
            <person name="Zhang Y."/>
            <person name="Qu T."/>
            <person name="Ni P."/>
            <person name="Miao G."/>
            <person name="Wang J."/>
            <person name="Wang Q."/>
            <person name="Steinberg C.E."/>
            <person name="Wang H."/>
            <person name="Li N."/>
            <person name="Qian L."/>
            <person name="Zhang G."/>
            <person name="Li Y."/>
            <person name="Yang H."/>
            <person name="Liu X."/>
            <person name="Wang J."/>
            <person name="Yin Y."/>
            <person name="Wang J."/>
        </authorList>
    </citation>
    <scope>NUCLEOTIDE SEQUENCE [LARGE SCALE GENOMIC DNA]</scope>
    <source>
        <strain evidence="4">05x7-T-G4-1.051#20</strain>
    </source>
</reference>
<dbReference type="PROSITE" id="PS50026">
    <property type="entry name" value="EGF_3"/>
    <property type="match status" value="1"/>
</dbReference>
<dbReference type="PROSITE" id="PS01187">
    <property type="entry name" value="EGF_CA"/>
    <property type="match status" value="1"/>
</dbReference>
<evidence type="ECO:0000256" key="1">
    <source>
        <dbReference type="ARBA" id="ARBA00010090"/>
    </source>
</evidence>
<dbReference type="SUPFAM" id="SSF48726">
    <property type="entry name" value="Immunoglobulin"/>
    <property type="match status" value="2"/>
</dbReference>
<dbReference type="InterPro" id="IPR001881">
    <property type="entry name" value="EGF-like_Ca-bd_dom"/>
</dbReference>
<protein>
    <submittedName>
        <fullName evidence="4">Collagen alpha-5(VI) chain</fullName>
    </submittedName>
</protein>
<dbReference type="InterPro" id="IPR013098">
    <property type="entry name" value="Ig_I-set"/>
</dbReference>
<name>K1P6C1_MAGGI</name>
<feature type="disulfide bond" evidence="3">
    <location>
        <begin position="841"/>
        <end position="850"/>
    </location>
</feature>
<dbReference type="PROSITE" id="PS50835">
    <property type="entry name" value="IG_LIKE"/>
    <property type="match status" value="2"/>
</dbReference>
<dbReference type="InterPro" id="IPR008405">
    <property type="entry name" value="ApoL"/>
</dbReference>
<dbReference type="InterPro" id="IPR000742">
    <property type="entry name" value="EGF"/>
</dbReference>
<dbReference type="InterPro" id="IPR003598">
    <property type="entry name" value="Ig_sub2"/>
</dbReference>
<dbReference type="SUPFAM" id="SSF57196">
    <property type="entry name" value="EGF/Laminin"/>
    <property type="match status" value="1"/>
</dbReference>
<accession>K1P6C1</accession>
<organism evidence="4">
    <name type="scientific">Magallana gigas</name>
    <name type="common">Pacific oyster</name>
    <name type="synonym">Crassostrea gigas</name>
    <dbReference type="NCBI Taxonomy" id="29159"/>
    <lineage>
        <taxon>Eukaryota</taxon>
        <taxon>Metazoa</taxon>
        <taxon>Spiralia</taxon>
        <taxon>Lophotrochozoa</taxon>
        <taxon>Mollusca</taxon>
        <taxon>Bivalvia</taxon>
        <taxon>Autobranchia</taxon>
        <taxon>Pteriomorphia</taxon>
        <taxon>Ostreida</taxon>
        <taxon>Ostreoidea</taxon>
        <taxon>Ostreidae</taxon>
        <taxon>Magallana</taxon>
    </lineage>
</organism>
<evidence type="ECO:0000256" key="2">
    <source>
        <dbReference type="ARBA" id="ARBA00023157"/>
    </source>
</evidence>
<dbReference type="InterPro" id="IPR000152">
    <property type="entry name" value="EGF-type_Asp/Asn_hydroxyl_site"/>
</dbReference>
<dbReference type="InterPro" id="IPR036179">
    <property type="entry name" value="Ig-like_dom_sf"/>
</dbReference>
<dbReference type="CDD" id="cd01450">
    <property type="entry name" value="vWFA_subfamily_ECM"/>
    <property type="match status" value="1"/>
</dbReference>
<dbReference type="PANTHER" id="PTHR24020">
    <property type="entry name" value="COLLAGEN ALPHA"/>
    <property type="match status" value="1"/>
</dbReference>
<dbReference type="Pfam" id="PF05461">
    <property type="entry name" value="ApoL"/>
    <property type="match status" value="1"/>
</dbReference>
<dbReference type="AlphaFoldDB" id="K1P6C1"/>
<dbReference type="Pfam" id="PF00092">
    <property type="entry name" value="VWA"/>
    <property type="match status" value="1"/>
</dbReference>
<evidence type="ECO:0000313" key="4">
    <source>
        <dbReference type="EMBL" id="EKC19112.1"/>
    </source>
</evidence>
<dbReference type="GO" id="GO:0008289">
    <property type="term" value="F:lipid binding"/>
    <property type="evidence" value="ECO:0007669"/>
    <property type="project" value="InterPro"/>
</dbReference>
<dbReference type="SMART" id="SM00179">
    <property type="entry name" value="EGF_CA"/>
    <property type="match status" value="1"/>
</dbReference>
<dbReference type="InParanoid" id="K1P6C1"/>
<dbReference type="GO" id="GO:0005581">
    <property type="term" value="C:collagen trimer"/>
    <property type="evidence" value="ECO:0007669"/>
    <property type="project" value="UniProtKB-KW"/>
</dbReference>
<comment type="similarity">
    <text evidence="1">Belongs to the apolipoprotein L family.</text>
</comment>
<dbReference type="SMART" id="SM00408">
    <property type="entry name" value="IGc2"/>
    <property type="match status" value="2"/>
</dbReference>
<dbReference type="InterPro" id="IPR003599">
    <property type="entry name" value="Ig_sub"/>
</dbReference>
<dbReference type="InterPro" id="IPR013783">
    <property type="entry name" value="Ig-like_fold"/>
</dbReference>
<comment type="caution">
    <text evidence="3">Lacks conserved residue(s) required for the propagation of feature annotation.</text>
</comment>
<dbReference type="SMART" id="SM00409">
    <property type="entry name" value="IG"/>
    <property type="match status" value="2"/>
</dbReference>
<dbReference type="InterPro" id="IPR036465">
    <property type="entry name" value="vWFA_dom_sf"/>
</dbReference>
<dbReference type="Pfam" id="PF07679">
    <property type="entry name" value="I-set"/>
    <property type="match status" value="1"/>
</dbReference>
<dbReference type="Gene3D" id="2.10.25.10">
    <property type="entry name" value="Laminin"/>
    <property type="match status" value="1"/>
</dbReference>
<dbReference type="GO" id="GO:0005576">
    <property type="term" value="C:extracellular region"/>
    <property type="evidence" value="ECO:0007669"/>
    <property type="project" value="InterPro"/>
</dbReference>
<dbReference type="Gene3D" id="2.60.40.10">
    <property type="entry name" value="Immunoglobulins"/>
    <property type="match status" value="2"/>
</dbReference>
<dbReference type="GO" id="GO:0005509">
    <property type="term" value="F:calcium ion binding"/>
    <property type="evidence" value="ECO:0007669"/>
    <property type="project" value="InterPro"/>
</dbReference>
<sequence length="1141" mass="125341">MFAPFLEYSIAEIAGQTSGTNSHVNTEPLYAIGSKESPSFKINLKEECLCRQNTPEIIGQFPIANNTIDLDRIRSLELMPCSPPSSRHGLHQHYKHILEKNKLIYQRDDTPWPGGLSDDYKHINDILAEEGRQLELLLGGKGTLAKCISKDVFGNEDVELPMSFPENNFERSLQIAADWTGFPIYIFQNSKENFSWEIKTPTTYVKAKNCRYFITLFVQKKNGREYVDRIISKTGCNCMLAPPYVAKKVDVSENQDIGKNKRHRPLITFFPVNPPENWFCDDVRREMNIIPIHSELRLVMERTDMEDRMIDTISDYTHSLYRCMSKDIFGSEEQYQTIMQEVTAEIKENPNIYGPLLIAEKESADRESLKNFKYRDHKVLDAFRFRDTILKESATFFTERIEDGMTLQDLEVIAAATIFYDTNLAKSTLTTAKLALDMWMRCNMALEILCSDIIDELKGRRRNVNISTIVGSSVGIAGSALAIAGVIAAPFTAGVSLGLTVGGAVIGSVSGVTVVGSTVTEVVLNRDANAKFKRYYMNFRERSRVLEDSLKKLQKSIQVIQERTLHTDDANGVDATALQVAAGTLSMISGIPIAVARLALSAASFADIVLPPFTAVLDVQKILQFYNRVSGNCLSKGDIVFLLDESGSVGSSNFQTMKTFVHDFVAHFLIGPTANQFSVVKFDSSSTEVFSLNRYSTLSSIQSAVLSITYSSGYTSIGSALNYARQFSFTSSHGARTDAAKIVILITDGQSSISNEAELLKDQYVTIYCVGVTSGINEQLLRSISTHNDYTYITDSFTTFSGLQSLLAEKSCADQIDDCLNSPCQNGGTCEDQLGKYVCHCNGTTTDKDCFIPGLPSVSTGSGGTAYLGGSKYISCTVTGSYAISRVFWQHQYDGVTSVVDTADSTKYSGGTVSSPSLTIYSFAVSDIGSYRCSAQNSVGTAHSPTMAFIDIPKSVFEVTTVSSAIGEMGGNVTLICNVTSTYSAVTSVTWKIDGSKVDPQSEERFQGGNVSTPSLLISDLRTTDQGNYTCAASNLFGTRRAYVFLTITDSYSVLFSTLKNPCDSCGTFDDCNSSSIENPCTMSTWKVALTAVLSAGALGAGALSSYALQKYKTRRFYGDREFVWICIGRVQYEPGEGMLA</sequence>
<dbReference type="PRINTS" id="PR00453">
    <property type="entry name" value="VWFADOMAIN"/>
</dbReference>
<dbReference type="PANTHER" id="PTHR24020:SF87">
    <property type="entry name" value="COLLAGEN ALPHA-1(VI) CHAIN-LIKE"/>
    <property type="match status" value="1"/>
</dbReference>
<dbReference type="Pfam" id="PF13927">
    <property type="entry name" value="Ig_3"/>
    <property type="match status" value="1"/>
</dbReference>
<dbReference type="CDD" id="cd00054">
    <property type="entry name" value="EGF_CA"/>
    <property type="match status" value="1"/>
</dbReference>
<evidence type="ECO:0000256" key="3">
    <source>
        <dbReference type="PROSITE-ProRule" id="PRU00076"/>
    </source>
</evidence>
<dbReference type="GO" id="GO:0006869">
    <property type="term" value="P:lipid transport"/>
    <property type="evidence" value="ECO:0007669"/>
    <property type="project" value="InterPro"/>
</dbReference>
<keyword evidence="3" id="KW-0245">EGF-like domain</keyword>
<dbReference type="HOGENOM" id="CLU_277754_0_0_1"/>
<dbReference type="InterPro" id="IPR002035">
    <property type="entry name" value="VWF_A"/>
</dbReference>
<dbReference type="PROSITE" id="PS50234">
    <property type="entry name" value="VWFA"/>
    <property type="match status" value="1"/>
</dbReference>
<keyword evidence="4" id="KW-0176">Collagen</keyword>
<dbReference type="SUPFAM" id="SSF53300">
    <property type="entry name" value="vWA-like"/>
    <property type="match status" value="1"/>
</dbReference>
<dbReference type="GO" id="GO:0042157">
    <property type="term" value="P:lipoprotein metabolic process"/>
    <property type="evidence" value="ECO:0007669"/>
    <property type="project" value="InterPro"/>
</dbReference>
<dbReference type="InterPro" id="IPR018097">
    <property type="entry name" value="EGF_Ca-bd_CS"/>
</dbReference>
<dbReference type="Gene3D" id="3.40.50.410">
    <property type="entry name" value="von Willebrand factor, type A domain"/>
    <property type="match status" value="1"/>
</dbReference>
<keyword evidence="2 3" id="KW-1015">Disulfide bond</keyword>
<dbReference type="InterPro" id="IPR007110">
    <property type="entry name" value="Ig-like_dom"/>
</dbReference>